<sequence>MGQLALSLFLSLWRLGAPSSCVPCQRLGGLGVTLVDPVLGLRYDVCGRAMVLRDIWGHATPRRLVAAAVERGTLPPSLVFSGPDGVGKRQVALALAALVNCEAPTDGDRQVYSDACGECGTCGRIARGVHADVILVEYGDTGRIPIDAIRAVVEQASFRPFEGRRRVVVIDDADRLVVEAQNALLKTLEEPPDASVFVLVTSRPHMLLPTVRSRCPELRFGGLPTSDIVDLLVERHEFKSAEAREAAGLADGSVARALEIGSGEQLRVRDVALALLRGLASAPDPKRRLRVGKDLVVARPGARSSAAADRETLTRRLRAIGTLLRDLQVVSSRGETAWLSNTDLEGELDDLVRSYDAGRAERGFVSVDRAERALTRNASAKVVVDWLALRL</sequence>
<evidence type="ECO:0000313" key="1">
    <source>
        <dbReference type="EMBL" id="SVB11805.1"/>
    </source>
</evidence>
<organism evidence="1">
    <name type="scientific">marine metagenome</name>
    <dbReference type="NCBI Taxonomy" id="408172"/>
    <lineage>
        <taxon>unclassified sequences</taxon>
        <taxon>metagenomes</taxon>
        <taxon>ecological metagenomes</taxon>
    </lineage>
</organism>
<dbReference type="GO" id="GO:0006261">
    <property type="term" value="P:DNA-templated DNA replication"/>
    <property type="evidence" value="ECO:0007669"/>
    <property type="project" value="TreeGrafter"/>
</dbReference>
<evidence type="ECO:0008006" key="2">
    <source>
        <dbReference type="Google" id="ProtNLM"/>
    </source>
</evidence>
<dbReference type="EMBL" id="UINC01029307">
    <property type="protein sequence ID" value="SVB11805.1"/>
    <property type="molecule type" value="Genomic_DNA"/>
</dbReference>
<dbReference type="AlphaFoldDB" id="A0A382BDB3"/>
<dbReference type="PANTHER" id="PTHR11669">
    <property type="entry name" value="REPLICATION FACTOR C / DNA POLYMERASE III GAMMA-TAU SUBUNIT"/>
    <property type="match status" value="1"/>
</dbReference>
<dbReference type="Pfam" id="PF13177">
    <property type="entry name" value="DNA_pol3_delta2"/>
    <property type="match status" value="1"/>
</dbReference>
<dbReference type="InterPro" id="IPR027417">
    <property type="entry name" value="P-loop_NTPase"/>
</dbReference>
<dbReference type="InterPro" id="IPR050238">
    <property type="entry name" value="DNA_Rep/Repair_Clamp_Loader"/>
</dbReference>
<reference evidence="1" key="1">
    <citation type="submission" date="2018-05" db="EMBL/GenBank/DDBJ databases">
        <authorList>
            <person name="Lanie J.A."/>
            <person name="Ng W.-L."/>
            <person name="Kazmierczak K.M."/>
            <person name="Andrzejewski T.M."/>
            <person name="Davidsen T.M."/>
            <person name="Wayne K.J."/>
            <person name="Tettelin H."/>
            <person name="Glass J.I."/>
            <person name="Rusch D."/>
            <person name="Podicherti R."/>
            <person name="Tsui H.-C.T."/>
            <person name="Winkler M.E."/>
        </authorList>
    </citation>
    <scope>NUCLEOTIDE SEQUENCE</scope>
</reference>
<gene>
    <name evidence="1" type="ORF">METZ01_LOCUS164659</name>
</gene>
<protein>
    <recommendedName>
        <fullName evidence="2">AAA+ ATPase domain-containing protein</fullName>
    </recommendedName>
</protein>
<dbReference type="SUPFAM" id="SSF52540">
    <property type="entry name" value="P-loop containing nucleoside triphosphate hydrolases"/>
    <property type="match status" value="1"/>
</dbReference>
<dbReference type="PANTHER" id="PTHR11669:SF8">
    <property type="entry name" value="DNA POLYMERASE III SUBUNIT DELTA"/>
    <property type="match status" value="1"/>
</dbReference>
<accession>A0A382BDB3</accession>
<name>A0A382BDB3_9ZZZZ</name>
<proteinExistence type="predicted"/>
<dbReference type="Gene3D" id="3.40.50.300">
    <property type="entry name" value="P-loop containing nucleotide triphosphate hydrolases"/>
    <property type="match status" value="1"/>
</dbReference>